<accession>A0AAW8CZM0</accession>
<dbReference type="RefSeq" id="WP_307686984.1">
    <property type="nucleotide sequence ID" value="NZ_JAUSRD010000021.1"/>
</dbReference>
<dbReference type="EMBL" id="JAUSRD010000021">
    <property type="protein sequence ID" value="MDP9896803.1"/>
    <property type="molecule type" value="Genomic_DNA"/>
</dbReference>
<organism evidence="1 2">
    <name type="scientific">Variovorax boronicumulans</name>
    <dbReference type="NCBI Taxonomy" id="436515"/>
    <lineage>
        <taxon>Bacteria</taxon>
        <taxon>Pseudomonadati</taxon>
        <taxon>Pseudomonadota</taxon>
        <taxon>Betaproteobacteria</taxon>
        <taxon>Burkholderiales</taxon>
        <taxon>Comamonadaceae</taxon>
        <taxon>Variovorax</taxon>
    </lineage>
</organism>
<comment type="caution">
    <text evidence="1">The sequence shown here is derived from an EMBL/GenBank/DDBJ whole genome shotgun (WGS) entry which is preliminary data.</text>
</comment>
<sequence>MTAFRMRDISRFAAVVALPLTVCLTGCKPEASATPTGASNLVVPEKQQIEKPNAHVVAYNKLLQWHSLSHG</sequence>
<dbReference type="Proteomes" id="UP001242045">
    <property type="component" value="Unassembled WGS sequence"/>
</dbReference>
<name>A0AAW8CZM0_9BURK</name>
<proteinExistence type="predicted"/>
<evidence type="ECO:0000313" key="2">
    <source>
        <dbReference type="Proteomes" id="UP001242045"/>
    </source>
</evidence>
<dbReference type="AlphaFoldDB" id="A0AAW8CZM0"/>
<protein>
    <submittedName>
        <fullName evidence="1">Uncharacterized protein</fullName>
    </submittedName>
</protein>
<reference evidence="1" key="1">
    <citation type="submission" date="2023-07" db="EMBL/GenBank/DDBJ databases">
        <title>Sorghum-associated microbial communities from plants grown in Nebraska, USA.</title>
        <authorList>
            <person name="Schachtman D."/>
        </authorList>
    </citation>
    <scope>NUCLEOTIDE SEQUENCE</scope>
    <source>
        <strain evidence="1">DS3754</strain>
    </source>
</reference>
<gene>
    <name evidence="1" type="ORF">J2W31_005944</name>
</gene>
<evidence type="ECO:0000313" key="1">
    <source>
        <dbReference type="EMBL" id="MDP9896803.1"/>
    </source>
</evidence>